<feature type="transmembrane region" description="Helical" evidence="8">
    <location>
        <begin position="290"/>
        <end position="311"/>
    </location>
</feature>
<comment type="subcellular location">
    <subcellularLocation>
        <location evidence="1">Cell membrane</location>
        <topology evidence="1">Multi-pass membrane protein</topology>
    </subcellularLocation>
</comment>
<dbReference type="InterPro" id="IPR036259">
    <property type="entry name" value="MFS_trans_sf"/>
</dbReference>
<feature type="transmembrane region" description="Helical" evidence="8">
    <location>
        <begin position="347"/>
        <end position="368"/>
    </location>
</feature>
<protein>
    <submittedName>
        <fullName evidence="10">MFS transporter</fullName>
    </submittedName>
</protein>
<keyword evidence="7 8" id="KW-0472">Membrane</keyword>
<dbReference type="SUPFAM" id="SSF103473">
    <property type="entry name" value="MFS general substrate transporter"/>
    <property type="match status" value="1"/>
</dbReference>
<feature type="transmembrane region" description="Helical" evidence="8">
    <location>
        <begin position="317"/>
        <end position="335"/>
    </location>
</feature>
<dbReference type="EMBL" id="AP025591">
    <property type="protein sequence ID" value="BDG01885.1"/>
    <property type="molecule type" value="Genomic_DNA"/>
</dbReference>
<reference evidence="11" key="1">
    <citation type="journal article" date="2022" name="Int. J. Syst. Evol. Microbiol.">
        <title>Anaeromyxobacter oryzae sp. nov., Anaeromyxobacter diazotrophicus sp. nov. and Anaeromyxobacter paludicola sp. nov., isolated from paddy soils.</title>
        <authorList>
            <person name="Itoh H."/>
            <person name="Xu Z."/>
            <person name="Mise K."/>
            <person name="Masuda Y."/>
            <person name="Ushijima N."/>
            <person name="Hayakawa C."/>
            <person name="Shiratori Y."/>
            <person name="Senoo K."/>
        </authorList>
    </citation>
    <scope>NUCLEOTIDE SEQUENCE [LARGE SCALE GENOMIC DNA]</scope>
    <source>
        <strain evidence="11">Red232</strain>
    </source>
</reference>
<evidence type="ECO:0000256" key="4">
    <source>
        <dbReference type="ARBA" id="ARBA00022475"/>
    </source>
</evidence>
<dbReference type="Proteomes" id="UP001162891">
    <property type="component" value="Chromosome"/>
</dbReference>
<feature type="transmembrane region" description="Helical" evidence="8">
    <location>
        <begin position="224"/>
        <end position="250"/>
    </location>
</feature>
<feature type="transmembrane region" description="Helical" evidence="8">
    <location>
        <begin position="176"/>
        <end position="196"/>
    </location>
</feature>
<feature type="transmembrane region" description="Helical" evidence="8">
    <location>
        <begin position="88"/>
        <end position="107"/>
    </location>
</feature>
<gene>
    <name evidence="10" type="ORF">AMOR_08810</name>
</gene>
<keyword evidence="3" id="KW-0813">Transport</keyword>
<keyword evidence="11" id="KW-1185">Reference proteome</keyword>
<evidence type="ECO:0000256" key="2">
    <source>
        <dbReference type="ARBA" id="ARBA00008335"/>
    </source>
</evidence>
<keyword evidence="4" id="KW-1003">Cell membrane</keyword>
<dbReference type="RefSeq" id="WP_248358826.1">
    <property type="nucleotide sequence ID" value="NZ_AP025591.1"/>
</dbReference>
<feature type="domain" description="Major facilitator superfamily (MFS) profile" evidence="9">
    <location>
        <begin position="22"/>
        <end position="401"/>
    </location>
</feature>
<evidence type="ECO:0000256" key="8">
    <source>
        <dbReference type="SAM" id="Phobius"/>
    </source>
</evidence>
<evidence type="ECO:0000259" key="9">
    <source>
        <dbReference type="PROSITE" id="PS50850"/>
    </source>
</evidence>
<dbReference type="PANTHER" id="PTHR43271">
    <property type="entry name" value="BLL2771 PROTEIN"/>
    <property type="match status" value="1"/>
</dbReference>
<evidence type="ECO:0000313" key="10">
    <source>
        <dbReference type="EMBL" id="BDG01885.1"/>
    </source>
</evidence>
<proteinExistence type="inferred from homology"/>
<comment type="similarity">
    <text evidence="2">Belongs to the major facilitator superfamily.</text>
</comment>
<dbReference type="Gene3D" id="1.20.1250.20">
    <property type="entry name" value="MFS general substrate transporter like domains"/>
    <property type="match status" value="1"/>
</dbReference>
<evidence type="ECO:0000256" key="5">
    <source>
        <dbReference type="ARBA" id="ARBA00022692"/>
    </source>
</evidence>
<dbReference type="CDD" id="cd17324">
    <property type="entry name" value="MFS_NepI_like"/>
    <property type="match status" value="1"/>
</dbReference>
<dbReference type="PROSITE" id="PS50850">
    <property type="entry name" value="MFS"/>
    <property type="match status" value="1"/>
</dbReference>
<evidence type="ECO:0000256" key="7">
    <source>
        <dbReference type="ARBA" id="ARBA00023136"/>
    </source>
</evidence>
<keyword evidence="6 8" id="KW-1133">Transmembrane helix</keyword>
<feature type="transmembrane region" description="Helical" evidence="8">
    <location>
        <begin position="20"/>
        <end position="39"/>
    </location>
</feature>
<evidence type="ECO:0000313" key="11">
    <source>
        <dbReference type="Proteomes" id="UP001162891"/>
    </source>
</evidence>
<dbReference type="InterPro" id="IPR011701">
    <property type="entry name" value="MFS"/>
</dbReference>
<feature type="transmembrane region" description="Helical" evidence="8">
    <location>
        <begin position="113"/>
        <end position="134"/>
    </location>
</feature>
<feature type="transmembrane region" description="Helical" evidence="8">
    <location>
        <begin position="59"/>
        <end position="81"/>
    </location>
</feature>
<evidence type="ECO:0000256" key="1">
    <source>
        <dbReference type="ARBA" id="ARBA00004651"/>
    </source>
</evidence>
<organism evidence="10 11">
    <name type="scientific">Anaeromyxobacter oryzae</name>
    <dbReference type="NCBI Taxonomy" id="2918170"/>
    <lineage>
        <taxon>Bacteria</taxon>
        <taxon>Pseudomonadati</taxon>
        <taxon>Myxococcota</taxon>
        <taxon>Myxococcia</taxon>
        <taxon>Myxococcales</taxon>
        <taxon>Cystobacterineae</taxon>
        <taxon>Anaeromyxobacteraceae</taxon>
        <taxon>Anaeromyxobacter</taxon>
    </lineage>
</organism>
<feature type="transmembrane region" description="Helical" evidence="8">
    <location>
        <begin position="146"/>
        <end position="164"/>
    </location>
</feature>
<accession>A0ABN6MNK0</accession>
<keyword evidence="5 8" id="KW-0812">Transmembrane</keyword>
<dbReference type="PANTHER" id="PTHR43271:SF2">
    <property type="entry name" value="BLL2771 PROTEIN"/>
    <property type="match status" value="1"/>
</dbReference>
<evidence type="ECO:0000256" key="6">
    <source>
        <dbReference type="ARBA" id="ARBA00022989"/>
    </source>
</evidence>
<sequence length="412" mass="42278">MPLAPPPPPGAGTPDDRSWAAARIGVGLAGFCAFLSVYATQPLLPLLERVFGVSKAEAALTVSAPTIAVAIAAPFAGALAARLGHRRVIVASLFALAVPTLLAATSTSVPALVAWRFAQGLVVPGAYAVAVAYIAEVWPARGLGRAMSALVTGNVIGGFTGRVLSGLAVRWGGWRASFVLLGVLTAVGAFAASRALPRARAPQRRPAASPAGLRLDLLVTEPRLLATCAVGFNVLFTLVATFTYVTFYLAGPPFRLGATALSWIFVVYLVGALVTPFAGRWIDRVGSRRAISTALGAAVVGGALTLAHAVWWIELGLAATCTAAFVSQAASTAFLRTAAPEDARSAASGLYVSCYYLGGAAGGVLPAAAWRVGGWPACVALVAAVQVATIALAWRFWRPARRAEVEAPALAA</sequence>
<dbReference type="InterPro" id="IPR020846">
    <property type="entry name" value="MFS_dom"/>
</dbReference>
<feature type="transmembrane region" description="Helical" evidence="8">
    <location>
        <begin position="374"/>
        <end position="394"/>
    </location>
</feature>
<evidence type="ECO:0000256" key="3">
    <source>
        <dbReference type="ARBA" id="ARBA00022448"/>
    </source>
</evidence>
<feature type="transmembrane region" description="Helical" evidence="8">
    <location>
        <begin position="256"/>
        <end position="278"/>
    </location>
</feature>
<dbReference type="Pfam" id="PF07690">
    <property type="entry name" value="MFS_1"/>
    <property type="match status" value="2"/>
</dbReference>
<name>A0ABN6MNK0_9BACT</name>